<evidence type="ECO:0000313" key="5">
    <source>
        <dbReference type="EMBL" id="VVQ28798.1"/>
    </source>
</evidence>
<dbReference type="PANTHER" id="PTHR48081:SF8">
    <property type="entry name" value="ALPHA_BETA HYDROLASE FOLD-3 DOMAIN-CONTAINING PROTEIN-RELATED"/>
    <property type="match status" value="1"/>
</dbReference>
<feature type="domain" description="Alpha/beta hydrolase fold-3" evidence="4">
    <location>
        <begin position="105"/>
        <end position="311"/>
    </location>
</feature>
<dbReference type="InterPro" id="IPR029058">
    <property type="entry name" value="AB_hydrolase_fold"/>
</dbReference>
<dbReference type="InterPro" id="IPR050300">
    <property type="entry name" value="GDXG_lipolytic_enzyme"/>
</dbReference>
<evidence type="ECO:0000256" key="2">
    <source>
        <dbReference type="ARBA" id="ARBA00022801"/>
    </source>
</evidence>
<evidence type="ECO:0000259" key="4">
    <source>
        <dbReference type="Pfam" id="PF07859"/>
    </source>
</evidence>
<evidence type="ECO:0000313" key="6">
    <source>
        <dbReference type="Proteomes" id="UP000325645"/>
    </source>
</evidence>
<reference evidence="5 6" key="1">
    <citation type="submission" date="2019-09" db="EMBL/GenBank/DDBJ databases">
        <authorList>
            <person name="Chandra G."/>
            <person name="Truman W A."/>
        </authorList>
    </citation>
    <scope>NUCLEOTIDE SEQUENCE [LARGE SCALE GENOMIC DNA]</scope>
    <source>
        <strain evidence="5">PS943</strain>
    </source>
</reference>
<name>A0A5E7W123_PSEFL</name>
<feature type="chain" id="PRO_5022726277" evidence="3">
    <location>
        <begin position="23"/>
        <end position="339"/>
    </location>
</feature>
<comment type="similarity">
    <text evidence="1">Belongs to the 'GDXG' lipolytic enzyme family.</text>
</comment>
<dbReference type="PANTHER" id="PTHR48081">
    <property type="entry name" value="AB HYDROLASE SUPERFAMILY PROTEIN C4A8.06C"/>
    <property type="match status" value="1"/>
</dbReference>
<gene>
    <name evidence="5" type="primary">aes_1</name>
    <name evidence="5" type="ORF">PS943_00991</name>
</gene>
<dbReference type="InterPro" id="IPR013094">
    <property type="entry name" value="AB_hydrolase_3"/>
</dbReference>
<evidence type="ECO:0000256" key="1">
    <source>
        <dbReference type="ARBA" id="ARBA00010515"/>
    </source>
</evidence>
<dbReference type="SUPFAM" id="SSF53474">
    <property type="entry name" value="alpha/beta-Hydrolases"/>
    <property type="match status" value="1"/>
</dbReference>
<feature type="signal peptide" evidence="3">
    <location>
        <begin position="1"/>
        <end position="22"/>
    </location>
</feature>
<keyword evidence="3" id="KW-0732">Signal</keyword>
<accession>A0A5E7W123</accession>
<dbReference type="EMBL" id="CABVJH010000002">
    <property type="protein sequence ID" value="VVQ28798.1"/>
    <property type="molecule type" value="Genomic_DNA"/>
</dbReference>
<proteinExistence type="inferred from homology"/>
<dbReference type="PROSITE" id="PS01173">
    <property type="entry name" value="LIPASE_GDXG_HIS"/>
    <property type="match status" value="1"/>
</dbReference>
<dbReference type="Gene3D" id="3.40.50.1820">
    <property type="entry name" value="alpha/beta hydrolase"/>
    <property type="match status" value="1"/>
</dbReference>
<dbReference type="RefSeq" id="WP_150655429.1">
    <property type="nucleotide sequence ID" value="NZ_CABVJH010000002.1"/>
</dbReference>
<organism evidence="5 6">
    <name type="scientific">Pseudomonas fluorescens</name>
    <dbReference type="NCBI Taxonomy" id="294"/>
    <lineage>
        <taxon>Bacteria</taxon>
        <taxon>Pseudomonadati</taxon>
        <taxon>Pseudomonadota</taxon>
        <taxon>Gammaproteobacteria</taxon>
        <taxon>Pseudomonadales</taxon>
        <taxon>Pseudomonadaceae</taxon>
        <taxon>Pseudomonas</taxon>
    </lineage>
</organism>
<dbReference type="EC" id="3.1.1.-" evidence="5"/>
<dbReference type="AlphaFoldDB" id="A0A5E7W123"/>
<evidence type="ECO:0000256" key="3">
    <source>
        <dbReference type="SAM" id="SignalP"/>
    </source>
</evidence>
<sequence precursor="true">MTIVKKTLTASLLALAVGNAFAAGSPGVEHNTQAFLEALAAGGGKPLEQLSPKEARAVLTGAQNSVRVDLAGVDVNDRAIKVDGQTINLKIVRPAKVKGELPVFMFFHGGGWVLGDYPTHQRLIHDLVVGSGAVAVYVDYTPSPEAHYPTAINQAYAATRWVAEHGKDIGVDGKRLAVAGNSVGGNMAAVVALMAKEQKTPALRFQLLMWPVTNAQFDTGSYRQFAEGHFLTKGMMNWFWDSYTTDTAERAQIHASPLQASAEQLKGLPAALVQTAEFDVLRDEGEAYARHLDAAGVAVTAVRYNGMIHDFGLLNPLSQIPQVKAAVRQAALELKTHLN</sequence>
<dbReference type="Pfam" id="PF07859">
    <property type="entry name" value="Abhydrolase_3"/>
    <property type="match status" value="1"/>
</dbReference>
<dbReference type="InterPro" id="IPR002168">
    <property type="entry name" value="Lipase_GDXG_HIS_AS"/>
</dbReference>
<dbReference type="Proteomes" id="UP000325645">
    <property type="component" value="Unassembled WGS sequence"/>
</dbReference>
<dbReference type="GO" id="GO:0016787">
    <property type="term" value="F:hydrolase activity"/>
    <property type="evidence" value="ECO:0007669"/>
    <property type="project" value="UniProtKB-KW"/>
</dbReference>
<keyword evidence="2 5" id="KW-0378">Hydrolase</keyword>
<protein>
    <submittedName>
        <fullName evidence="5">Acetyl esterase</fullName>
        <ecNumber evidence="5">3.1.1.-</ecNumber>
    </submittedName>
</protein>